<dbReference type="Proteomes" id="UP000589485">
    <property type="component" value="Unassembled WGS sequence"/>
</dbReference>
<dbReference type="OrthoDB" id="6226111at2759"/>
<organism evidence="2 3">
    <name type="scientific">Sapayoa aenigma</name>
    <name type="common">broad-billed sapayoa</name>
    <dbReference type="NCBI Taxonomy" id="239371"/>
    <lineage>
        <taxon>Eukaryota</taxon>
        <taxon>Metazoa</taxon>
        <taxon>Chordata</taxon>
        <taxon>Craniata</taxon>
        <taxon>Vertebrata</taxon>
        <taxon>Euteleostomi</taxon>
        <taxon>Archelosauria</taxon>
        <taxon>Archosauria</taxon>
        <taxon>Dinosauria</taxon>
        <taxon>Saurischia</taxon>
        <taxon>Theropoda</taxon>
        <taxon>Coelurosauria</taxon>
        <taxon>Aves</taxon>
        <taxon>Neognathae</taxon>
        <taxon>Neoaves</taxon>
        <taxon>Telluraves</taxon>
        <taxon>Australaves</taxon>
        <taxon>Passeriformes</taxon>
        <taxon>Tyrannidae</taxon>
        <taxon>Sapayoa</taxon>
    </lineage>
</organism>
<evidence type="ECO:0000313" key="3">
    <source>
        <dbReference type="Proteomes" id="UP000589485"/>
    </source>
</evidence>
<dbReference type="PANTHER" id="PTHR28634">
    <property type="entry name" value="ZINC FINGER B-BOX DOMAIN-CONTAINING PROTEIN 1"/>
    <property type="match status" value="1"/>
</dbReference>
<feature type="non-terminal residue" evidence="2">
    <location>
        <position position="1"/>
    </location>
</feature>
<accession>A0A7K7SR09</accession>
<gene>
    <name evidence="2" type="primary">Zbbx_1</name>
    <name evidence="2" type="ORF">SAPAEN_R12411</name>
</gene>
<evidence type="ECO:0000313" key="2">
    <source>
        <dbReference type="EMBL" id="NXA06999.1"/>
    </source>
</evidence>
<comment type="caution">
    <text evidence="2">The sequence shown here is derived from an EMBL/GenBank/DDBJ whole genome shotgun (WGS) entry which is preliminary data.</text>
</comment>
<keyword evidence="3" id="KW-1185">Reference proteome</keyword>
<sequence>EKVVGCSDVARNAEQKDSLKAESRRGSLSSCAIPGEISDPAELVSSKPLEREVQKTRAESRDLGSVCTRQSLALPGIKKSSALQDVARRQKPVSLCCQGLEGFFAVGANPEQGILEAHSSLCAASSPRDSSIPFPGGGQWVSESSFSECAADSVVQGVLKTHLNRPLNGFKAQHKISPLMGTWS</sequence>
<feature type="non-terminal residue" evidence="2">
    <location>
        <position position="184"/>
    </location>
</feature>
<name>A0A7K7SR09_9TYRA</name>
<dbReference type="EMBL" id="VZSY01000115">
    <property type="protein sequence ID" value="NXA06999.1"/>
    <property type="molecule type" value="Genomic_DNA"/>
</dbReference>
<feature type="region of interest" description="Disordered" evidence="1">
    <location>
        <begin position="15"/>
        <end position="34"/>
    </location>
</feature>
<dbReference type="PANTHER" id="PTHR28634:SF1">
    <property type="entry name" value="ZINC FINGER B-BOX DOMAIN-CONTAINING PROTEIN 1"/>
    <property type="match status" value="1"/>
</dbReference>
<reference evidence="2 3" key="1">
    <citation type="submission" date="2019-09" db="EMBL/GenBank/DDBJ databases">
        <title>Bird 10,000 Genomes (B10K) Project - Family phase.</title>
        <authorList>
            <person name="Zhang G."/>
        </authorList>
    </citation>
    <scope>NUCLEOTIDE SEQUENCE [LARGE SCALE GENOMIC DNA]</scope>
    <source>
        <strain evidence="2">B10K-DU-030-41</strain>
        <tissue evidence="2">Muscle</tissue>
    </source>
</reference>
<dbReference type="AlphaFoldDB" id="A0A7K7SR09"/>
<proteinExistence type="predicted"/>
<evidence type="ECO:0000256" key="1">
    <source>
        <dbReference type="SAM" id="MobiDB-lite"/>
    </source>
</evidence>
<dbReference type="InterPro" id="IPR037688">
    <property type="entry name" value="ZBBX"/>
</dbReference>
<feature type="compositionally biased region" description="Basic and acidic residues" evidence="1">
    <location>
        <begin position="15"/>
        <end position="25"/>
    </location>
</feature>
<protein>
    <submittedName>
        <fullName evidence="2">ZBBX protein</fullName>
    </submittedName>
</protein>